<dbReference type="SUPFAM" id="SSF52402">
    <property type="entry name" value="Adenine nucleotide alpha hydrolases-like"/>
    <property type="match status" value="2"/>
</dbReference>
<dbReference type="Pfam" id="PF00582">
    <property type="entry name" value="Usp"/>
    <property type="match status" value="2"/>
</dbReference>
<accession>A0A2I0CMI6</accession>
<dbReference type="AlphaFoldDB" id="A0A2I0CMI6"/>
<dbReference type="InterPro" id="IPR006015">
    <property type="entry name" value="Universal_stress_UspA"/>
</dbReference>
<dbReference type="Gene3D" id="3.40.50.12370">
    <property type="match status" value="1"/>
</dbReference>
<protein>
    <submittedName>
        <fullName evidence="3">Universal stress protein UspA</fullName>
    </submittedName>
</protein>
<evidence type="ECO:0000259" key="2">
    <source>
        <dbReference type="Pfam" id="PF00582"/>
    </source>
</evidence>
<dbReference type="EMBL" id="PIYS01000027">
    <property type="protein sequence ID" value="PKF70358.1"/>
    <property type="molecule type" value="Genomic_DNA"/>
</dbReference>
<dbReference type="CDD" id="cd00293">
    <property type="entry name" value="USP-like"/>
    <property type="match status" value="2"/>
</dbReference>
<feature type="domain" description="UspA" evidence="2">
    <location>
        <begin position="3"/>
        <end position="155"/>
    </location>
</feature>
<comment type="caution">
    <text evidence="3">The sequence shown here is derived from an EMBL/GenBank/DDBJ whole genome shotgun (WGS) entry which is preliminary data.</text>
</comment>
<evidence type="ECO:0000313" key="4">
    <source>
        <dbReference type="Proteomes" id="UP000242861"/>
    </source>
</evidence>
<comment type="similarity">
    <text evidence="1">Belongs to the universal stress protein A family.</text>
</comment>
<gene>
    <name evidence="3" type="ORF">CW360_13730</name>
</gene>
<feature type="domain" description="UspA" evidence="2">
    <location>
        <begin position="211"/>
        <end position="283"/>
    </location>
</feature>
<proteinExistence type="inferred from homology"/>
<dbReference type="Proteomes" id="UP000242861">
    <property type="component" value="Unassembled WGS sequence"/>
</dbReference>
<dbReference type="PANTHER" id="PTHR46268:SF6">
    <property type="entry name" value="UNIVERSAL STRESS PROTEIN UP12"/>
    <property type="match status" value="1"/>
</dbReference>
<organism evidence="3 4">
    <name type="scientific">Pseudomonas fluvialis</name>
    <dbReference type="NCBI Taxonomy" id="1793966"/>
    <lineage>
        <taxon>Bacteria</taxon>
        <taxon>Pseudomonadati</taxon>
        <taxon>Pseudomonadota</taxon>
        <taxon>Gammaproteobacteria</taxon>
        <taxon>Pseudomonadales</taxon>
        <taxon>Pseudomonadaceae</taxon>
        <taxon>Pseudomonas</taxon>
    </lineage>
</organism>
<evidence type="ECO:0000256" key="1">
    <source>
        <dbReference type="ARBA" id="ARBA00008791"/>
    </source>
</evidence>
<dbReference type="RefSeq" id="WP_101194083.1">
    <property type="nucleotide sequence ID" value="NZ_PIYS01000027.1"/>
</dbReference>
<dbReference type="InterPro" id="IPR006016">
    <property type="entry name" value="UspA"/>
</dbReference>
<dbReference type="PANTHER" id="PTHR46268">
    <property type="entry name" value="STRESS RESPONSE PROTEIN NHAX"/>
    <property type="match status" value="1"/>
</dbReference>
<reference evidence="4" key="1">
    <citation type="submission" date="2017-12" db="EMBL/GenBank/DDBJ databases">
        <authorList>
            <person name="Yu X.-Y."/>
        </authorList>
    </citation>
    <scope>NUCLEOTIDE SEQUENCE [LARGE SCALE GENOMIC DNA]</scope>
    <source>
        <strain evidence="4">ZYSR67-Z</strain>
    </source>
</reference>
<evidence type="ECO:0000313" key="3">
    <source>
        <dbReference type="EMBL" id="PKF70358.1"/>
    </source>
</evidence>
<dbReference type="PRINTS" id="PR01438">
    <property type="entry name" value="UNVRSLSTRESS"/>
</dbReference>
<sequence>MSDVLACIDGSPATQAVCDYAAWASRRLDAALTLLHVLDPQRYPQQRDFSGSIGLGSREHLLDELALLDQQRHRLAMEQGRLMLEAARDRVHTDGVAQVQLRQRHGDLLDNLLELQDDTRLLVIGRQGARSSAHLQQLGSHLESVIRAVQRPILVSCGEFKAPQSYLLAYDGSPTAQHSLQRIAASPLLQGLPCHLLLVGNASDTQRALLEDAAAQLAGSASQVSWAIRQGDVEQALPAYQAEQQLDLLVMGAYGHSRLRQFLLGSTTSALLASSQSPLLILR</sequence>
<name>A0A2I0CMI6_9PSED</name>